<evidence type="ECO:0000256" key="1">
    <source>
        <dbReference type="ARBA" id="ARBA00023015"/>
    </source>
</evidence>
<dbReference type="SMART" id="SM00419">
    <property type="entry name" value="HTH_CRP"/>
    <property type="match status" value="1"/>
</dbReference>
<reference evidence="6" key="1">
    <citation type="journal article" date="2019" name="Int. J. Syst. Evol. Microbiol.">
        <title>The Global Catalogue of Microorganisms (GCM) 10K type strain sequencing project: providing services to taxonomists for standard genome sequencing and annotation.</title>
        <authorList>
            <consortium name="The Broad Institute Genomics Platform"/>
            <consortium name="The Broad Institute Genome Sequencing Center for Infectious Disease"/>
            <person name="Wu L."/>
            <person name="Ma J."/>
        </authorList>
    </citation>
    <scope>NUCLEOTIDE SEQUENCE [LARGE SCALE GENOMIC DNA]</scope>
    <source>
        <strain evidence="6">TISTR 2562</strain>
    </source>
</reference>
<dbReference type="SUPFAM" id="SSF46785">
    <property type="entry name" value="Winged helix' DNA-binding domain"/>
    <property type="match status" value="1"/>
</dbReference>
<dbReference type="InterPro" id="IPR036390">
    <property type="entry name" value="WH_DNA-bd_sf"/>
</dbReference>
<proteinExistence type="predicted"/>
<dbReference type="InterPro" id="IPR036388">
    <property type="entry name" value="WH-like_DNA-bd_sf"/>
</dbReference>
<keyword evidence="1" id="KW-0805">Transcription regulation</keyword>
<protein>
    <submittedName>
        <fullName evidence="5">Crp/Fnr family transcriptional regulator</fullName>
    </submittedName>
</protein>
<organism evidence="5 6">
    <name type="scientific">Sulfitobacter aestuarii</name>
    <dbReference type="NCBI Taxonomy" id="2161676"/>
    <lineage>
        <taxon>Bacteria</taxon>
        <taxon>Pseudomonadati</taxon>
        <taxon>Pseudomonadota</taxon>
        <taxon>Alphaproteobacteria</taxon>
        <taxon>Rhodobacterales</taxon>
        <taxon>Roseobacteraceae</taxon>
        <taxon>Sulfitobacter</taxon>
    </lineage>
</organism>
<keyword evidence="6" id="KW-1185">Reference proteome</keyword>
<comment type="caution">
    <text evidence="5">The sequence shown here is derived from an EMBL/GenBank/DDBJ whole genome shotgun (WGS) entry which is preliminary data.</text>
</comment>
<keyword evidence="2" id="KW-0238">DNA-binding</keyword>
<dbReference type="Gene3D" id="1.10.10.10">
    <property type="entry name" value="Winged helix-like DNA-binding domain superfamily/Winged helix DNA-binding domain"/>
    <property type="match status" value="1"/>
</dbReference>
<dbReference type="InterPro" id="IPR014710">
    <property type="entry name" value="RmlC-like_jellyroll"/>
</dbReference>
<evidence type="ECO:0000313" key="6">
    <source>
        <dbReference type="Proteomes" id="UP001597474"/>
    </source>
</evidence>
<dbReference type="InterPro" id="IPR018490">
    <property type="entry name" value="cNMP-bd_dom_sf"/>
</dbReference>
<dbReference type="Proteomes" id="UP001597474">
    <property type="component" value="Unassembled WGS sequence"/>
</dbReference>
<dbReference type="SMART" id="SM00100">
    <property type="entry name" value="cNMP"/>
    <property type="match status" value="1"/>
</dbReference>
<dbReference type="PROSITE" id="PS51063">
    <property type="entry name" value="HTH_CRP_2"/>
    <property type="match status" value="1"/>
</dbReference>
<name>A0ABW5U609_9RHOB</name>
<dbReference type="Pfam" id="PF00027">
    <property type="entry name" value="cNMP_binding"/>
    <property type="match status" value="1"/>
</dbReference>
<evidence type="ECO:0000313" key="5">
    <source>
        <dbReference type="EMBL" id="MFD2740651.1"/>
    </source>
</evidence>
<gene>
    <name evidence="5" type="ORF">ACFSUD_13775</name>
</gene>
<dbReference type="PRINTS" id="PR00034">
    <property type="entry name" value="HTHCRP"/>
</dbReference>
<evidence type="ECO:0000259" key="4">
    <source>
        <dbReference type="PROSITE" id="PS51063"/>
    </source>
</evidence>
<evidence type="ECO:0000256" key="3">
    <source>
        <dbReference type="ARBA" id="ARBA00023163"/>
    </source>
</evidence>
<accession>A0ABW5U609</accession>
<feature type="domain" description="HTH crp-type" evidence="4">
    <location>
        <begin position="146"/>
        <end position="219"/>
    </location>
</feature>
<dbReference type="InterPro" id="IPR000595">
    <property type="entry name" value="cNMP-bd_dom"/>
</dbReference>
<evidence type="ECO:0000256" key="2">
    <source>
        <dbReference type="ARBA" id="ARBA00023125"/>
    </source>
</evidence>
<dbReference type="Gene3D" id="2.60.120.10">
    <property type="entry name" value="Jelly Rolls"/>
    <property type="match status" value="1"/>
</dbReference>
<dbReference type="SUPFAM" id="SSF51206">
    <property type="entry name" value="cAMP-binding domain-like"/>
    <property type="match status" value="1"/>
</dbReference>
<sequence>MSCLPHVEYDAGSSLSPVALRAALRRWDVAPVSVPPRCDIQHEGERVQALYLVESGWLFSYSLLSEGQRQILGLYRAGDIAGLADVGAETASCSLRSLRSSVLQPIPLAALASPAFLSPQVAGFLLQKSAQAQQRLMRTLVAVGQMDARQRIVWLILTLHHRLHGEQNIEDTLEIPLNQSEIGDLLGLTNVTVSKALCQLAEQGFIARRGNRIALLRPAELRRMIGQEPSVLPADIIIEPDQNARRSRGNRRFAAPMIGKVRDALSRDRKP</sequence>
<keyword evidence="3" id="KW-0804">Transcription</keyword>
<dbReference type="EMBL" id="JBHUMP010000012">
    <property type="protein sequence ID" value="MFD2740651.1"/>
    <property type="molecule type" value="Genomic_DNA"/>
</dbReference>
<dbReference type="CDD" id="cd00038">
    <property type="entry name" value="CAP_ED"/>
    <property type="match status" value="1"/>
</dbReference>
<dbReference type="RefSeq" id="WP_386375188.1">
    <property type="nucleotide sequence ID" value="NZ_JBHUMP010000012.1"/>
</dbReference>
<dbReference type="Pfam" id="PF13545">
    <property type="entry name" value="HTH_Crp_2"/>
    <property type="match status" value="1"/>
</dbReference>
<dbReference type="InterPro" id="IPR012318">
    <property type="entry name" value="HTH_CRP"/>
</dbReference>